<sequence>MALLEASGAFPCPEKPLLHQQDITSWYPFQGFLSLPRELRDNVYELVAISEQSLVVKTEPPTANRCQLASRSRLILTCKQLHNEYLENFLANILKPGPRIKIGVTVTHLDFTRAFQFLCQLTHPQRIATVNQVDLKIKLVFREPEEPSSRYPRPYHDLDRWCVFCKAGPLKPQYYIKNMEVGPHVIEEAAQMDFRRCVWYIRETSWRHRFYLTPRIQRQR</sequence>
<evidence type="ECO:0000313" key="2">
    <source>
        <dbReference type="Proteomes" id="UP001168146"/>
    </source>
</evidence>
<organism evidence="1 2">
    <name type="scientific">Friedmanniomyces endolithicus</name>
    <dbReference type="NCBI Taxonomy" id="329885"/>
    <lineage>
        <taxon>Eukaryota</taxon>
        <taxon>Fungi</taxon>
        <taxon>Dikarya</taxon>
        <taxon>Ascomycota</taxon>
        <taxon>Pezizomycotina</taxon>
        <taxon>Dothideomycetes</taxon>
        <taxon>Dothideomycetidae</taxon>
        <taxon>Mycosphaerellales</taxon>
        <taxon>Teratosphaeriaceae</taxon>
        <taxon>Friedmanniomyces</taxon>
    </lineage>
</organism>
<protein>
    <submittedName>
        <fullName evidence="1">Uncharacterized protein</fullName>
    </submittedName>
</protein>
<dbReference type="AlphaFoldDB" id="A0AAN6F6I7"/>
<accession>A0AAN6F6I7</accession>
<reference evidence="1" key="1">
    <citation type="submission" date="2021-12" db="EMBL/GenBank/DDBJ databases">
        <title>Black yeast isolated from Biological Soil Crust.</title>
        <authorList>
            <person name="Kurbessoian T."/>
        </authorList>
    </citation>
    <scope>NUCLEOTIDE SEQUENCE</scope>
    <source>
        <strain evidence="1">CCFEE 5208</strain>
    </source>
</reference>
<dbReference type="Proteomes" id="UP001168146">
    <property type="component" value="Unassembled WGS sequence"/>
</dbReference>
<dbReference type="EMBL" id="JASUXU010000143">
    <property type="protein sequence ID" value="KAK0303679.1"/>
    <property type="molecule type" value="Genomic_DNA"/>
</dbReference>
<name>A0AAN6F6I7_9PEZI</name>
<gene>
    <name evidence="1" type="ORF">LTR82_017490</name>
</gene>
<proteinExistence type="predicted"/>
<evidence type="ECO:0000313" key="1">
    <source>
        <dbReference type="EMBL" id="KAK0303679.1"/>
    </source>
</evidence>
<comment type="caution">
    <text evidence="1">The sequence shown here is derived from an EMBL/GenBank/DDBJ whole genome shotgun (WGS) entry which is preliminary data.</text>
</comment>